<dbReference type="EMBL" id="JAANER010000007">
    <property type="protein sequence ID" value="KAG9187338.1"/>
    <property type="molecule type" value="Genomic_DNA"/>
</dbReference>
<keyword evidence="2" id="KW-1185">Reference proteome</keyword>
<gene>
    <name evidence="1" type="ORF">G6011_05209</name>
</gene>
<reference evidence="1" key="1">
    <citation type="submission" date="2021-07" db="EMBL/GenBank/DDBJ databases">
        <title>Genome Resource of American Ginseng Black Spot Pathogen Alternaria panax.</title>
        <authorList>
            <person name="Qiu C."/>
            <person name="Wang W."/>
            <person name="Liu Z."/>
        </authorList>
    </citation>
    <scope>NUCLEOTIDE SEQUENCE</scope>
    <source>
        <strain evidence="1">BNCC115425</strain>
    </source>
</reference>
<evidence type="ECO:0000313" key="1">
    <source>
        <dbReference type="EMBL" id="KAG9187338.1"/>
    </source>
</evidence>
<proteinExistence type="predicted"/>
<protein>
    <submittedName>
        <fullName evidence="1">Uncharacterized protein</fullName>
    </submittedName>
</protein>
<comment type="caution">
    <text evidence="1">The sequence shown here is derived from an EMBL/GenBank/DDBJ whole genome shotgun (WGS) entry which is preliminary data.</text>
</comment>
<evidence type="ECO:0000313" key="2">
    <source>
        <dbReference type="Proteomes" id="UP001199106"/>
    </source>
</evidence>
<sequence length="285" mass="31573">MPPPSFINKDTNAVIVELYCPTIDLTITDFLITPSSAHKDIIESIRARFKSKYKLDLQEVWPCDINGEPIRTSELGELINGIEIEGDPVCNFGNIQSDELIIVRVSRDEVFTAGINRETALYLGGNMGQEAFKVMSREDRRDLIRKFRRAEAVECKNIIRLTLPYADVISGLAKARYSVSLSSRIIDENWKISQTDSLDQDCLGALAVLSQATCGQGWAIEQLLLATIMGRPVGEKTLLAIDIFGVIEGLYKEVNAVGSTWEQVSMSSAHETVMSYVTGPSDGFM</sequence>
<organism evidence="1 2">
    <name type="scientific">Alternaria panax</name>
    <dbReference type="NCBI Taxonomy" id="48097"/>
    <lineage>
        <taxon>Eukaryota</taxon>
        <taxon>Fungi</taxon>
        <taxon>Dikarya</taxon>
        <taxon>Ascomycota</taxon>
        <taxon>Pezizomycotina</taxon>
        <taxon>Dothideomycetes</taxon>
        <taxon>Pleosporomycetidae</taxon>
        <taxon>Pleosporales</taxon>
        <taxon>Pleosporineae</taxon>
        <taxon>Pleosporaceae</taxon>
        <taxon>Alternaria</taxon>
        <taxon>Alternaria sect. Panax</taxon>
    </lineage>
</organism>
<accession>A0AAD4FED0</accession>
<dbReference type="Proteomes" id="UP001199106">
    <property type="component" value="Unassembled WGS sequence"/>
</dbReference>
<name>A0AAD4FED0_9PLEO</name>
<dbReference type="AlphaFoldDB" id="A0AAD4FED0"/>